<reference evidence="1" key="2">
    <citation type="submission" date="2025-08" db="UniProtKB">
        <authorList>
            <consortium name="Ensembl"/>
        </authorList>
    </citation>
    <scope>IDENTIFICATION</scope>
</reference>
<dbReference type="Gene3D" id="3.40.140.10">
    <property type="entry name" value="Cytidine Deaminase, domain 2"/>
    <property type="match status" value="1"/>
</dbReference>
<reference evidence="1 2" key="1">
    <citation type="journal article" date="2005" name="Nature">
        <title>Genome sequence, comparative analysis and haplotype structure of the domestic dog.</title>
        <authorList>
            <consortium name="Broad Sequencing Platform"/>
            <person name="Lindblad-Toh K."/>
            <person name="Wade C.M."/>
            <person name="Mikkelsen T.S."/>
            <person name="Karlsson E.K."/>
            <person name="Jaffe D.B."/>
            <person name="Kamal M."/>
            <person name="Clamp M."/>
            <person name="Chang J.L."/>
            <person name="Kulbokas E.J. III"/>
            <person name="Zody M.C."/>
            <person name="Mauceli E."/>
            <person name="Xie X."/>
            <person name="Breen M."/>
            <person name="Wayne R.K."/>
            <person name="Ostrander E.A."/>
            <person name="Ponting C.P."/>
            <person name="Galibert F."/>
            <person name="Smith D.R."/>
            <person name="DeJong P.J."/>
            <person name="Kirkness E."/>
            <person name="Alvarez P."/>
            <person name="Biagi T."/>
            <person name="Brockman W."/>
            <person name="Butler J."/>
            <person name="Chin C.W."/>
            <person name="Cook A."/>
            <person name="Cuff J."/>
            <person name="Daly M.J."/>
            <person name="DeCaprio D."/>
            <person name="Gnerre S."/>
            <person name="Grabherr M."/>
            <person name="Kellis M."/>
            <person name="Kleber M."/>
            <person name="Bardeleben C."/>
            <person name="Goodstadt L."/>
            <person name="Heger A."/>
            <person name="Hitte C."/>
            <person name="Kim L."/>
            <person name="Koepfli K.P."/>
            <person name="Parker H.G."/>
            <person name="Pollinger J.P."/>
            <person name="Searle S.M."/>
            <person name="Sutter N.B."/>
            <person name="Thomas R."/>
            <person name="Webber C."/>
            <person name="Baldwin J."/>
            <person name="Abebe A."/>
            <person name="Abouelleil A."/>
            <person name="Aftuck L."/>
            <person name="Ait-Zahra M."/>
            <person name="Aldredge T."/>
            <person name="Allen N."/>
            <person name="An P."/>
            <person name="Anderson S."/>
            <person name="Antoine C."/>
            <person name="Arachchi H."/>
            <person name="Aslam A."/>
            <person name="Ayotte L."/>
            <person name="Bachantsang P."/>
            <person name="Barry A."/>
            <person name="Bayul T."/>
            <person name="Benamara M."/>
            <person name="Berlin A."/>
            <person name="Bessette D."/>
            <person name="Blitshteyn B."/>
            <person name="Bloom T."/>
            <person name="Blye J."/>
            <person name="Boguslavskiy L."/>
            <person name="Bonnet C."/>
            <person name="Boukhgalter B."/>
            <person name="Brown A."/>
            <person name="Cahill P."/>
            <person name="Calixte N."/>
            <person name="Camarata J."/>
            <person name="Cheshatsang Y."/>
            <person name="Chu J."/>
            <person name="Citroen M."/>
            <person name="Collymore A."/>
            <person name="Cooke P."/>
            <person name="Dawoe T."/>
            <person name="Daza R."/>
            <person name="Decktor K."/>
            <person name="DeGray S."/>
            <person name="Dhargay N."/>
            <person name="Dooley K."/>
            <person name="Dooley K."/>
            <person name="Dorje P."/>
            <person name="Dorjee K."/>
            <person name="Dorris L."/>
            <person name="Duffey N."/>
            <person name="Dupes A."/>
            <person name="Egbiremolen O."/>
            <person name="Elong R."/>
            <person name="Falk J."/>
            <person name="Farina A."/>
            <person name="Faro S."/>
            <person name="Ferguson D."/>
            <person name="Ferreira P."/>
            <person name="Fisher S."/>
            <person name="FitzGerald M."/>
            <person name="Foley K."/>
            <person name="Foley C."/>
            <person name="Franke A."/>
            <person name="Friedrich D."/>
            <person name="Gage D."/>
            <person name="Garber M."/>
            <person name="Gearin G."/>
            <person name="Giannoukos G."/>
            <person name="Goode T."/>
            <person name="Goyette A."/>
            <person name="Graham J."/>
            <person name="Grandbois E."/>
            <person name="Gyaltsen K."/>
            <person name="Hafez N."/>
            <person name="Hagopian D."/>
            <person name="Hagos B."/>
            <person name="Hall J."/>
            <person name="Healy C."/>
            <person name="Hegarty R."/>
            <person name="Honan T."/>
            <person name="Horn A."/>
            <person name="Houde N."/>
            <person name="Hughes L."/>
            <person name="Hunnicutt L."/>
            <person name="Husby M."/>
            <person name="Jester B."/>
            <person name="Jones C."/>
            <person name="Kamat A."/>
            <person name="Kanga B."/>
            <person name="Kells C."/>
            <person name="Khazanovich D."/>
            <person name="Kieu A.C."/>
            <person name="Kisner P."/>
            <person name="Kumar M."/>
            <person name="Lance K."/>
            <person name="Landers T."/>
            <person name="Lara M."/>
            <person name="Lee W."/>
            <person name="Leger J.P."/>
            <person name="Lennon N."/>
            <person name="Leuper L."/>
            <person name="LeVine S."/>
            <person name="Liu J."/>
            <person name="Liu X."/>
            <person name="Lokyitsang Y."/>
            <person name="Lokyitsang T."/>
            <person name="Lui A."/>
            <person name="Macdonald J."/>
            <person name="Major J."/>
            <person name="Marabella R."/>
            <person name="Maru K."/>
            <person name="Matthews C."/>
            <person name="McDonough S."/>
            <person name="Mehta T."/>
            <person name="Meldrim J."/>
            <person name="Melnikov A."/>
            <person name="Meneus L."/>
            <person name="Mihalev A."/>
            <person name="Mihova T."/>
            <person name="Miller K."/>
            <person name="Mittelman R."/>
            <person name="Mlenga V."/>
            <person name="Mulrain L."/>
            <person name="Munson G."/>
            <person name="Navidi A."/>
            <person name="Naylor J."/>
            <person name="Nguyen T."/>
            <person name="Nguyen N."/>
            <person name="Nguyen C."/>
            <person name="Nguyen T."/>
            <person name="Nicol R."/>
            <person name="Norbu N."/>
            <person name="Norbu C."/>
            <person name="Novod N."/>
            <person name="Nyima T."/>
            <person name="Olandt P."/>
            <person name="O'Neill B."/>
            <person name="O'Neill K."/>
            <person name="Osman S."/>
            <person name="Oyono L."/>
            <person name="Patti C."/>
            <person name="Perrin D."/>
            <person name="Phunkhang P."/>
            <person name="Pierre F."/>
            <person name="Priest M."/>
            <person name="Rachupka A."/>
            <person name="Raghuraman S."/>
            <person name="Rameau R."/>
            <person name="Ray V."/>
            <person name="Raymond C."/>
            <person name="Rege F."/>
            <person name="Rise C."/>
            <person name="Rogers J."/>
            <person name="Rogov P."/>
            <person name="Sahalie J."/>
            <person name="Settipalli S."/>
            <person name="Sharpe T."/>
            <person name="Shea T."/>
            <person name="Sheehan M."/>
            <person name="Sherpa N."/>
            <person name="Shi J."/>
            <person name="Shih D."/>
            <person name="Sloan J."/>
            <person name="Smith C."/>
            <person name="Sparrow T."/>
            <person name="Stalker J."/>
            <person name="Stange-Thomann N."/>
            <person name="Stavropoulos S."/>
            <person name="Stone C."/>
            <person name="Stone S."/>
            <person name="Sykes S."/>
            <person name="Tchuinga P."/>
            <person name="Tenzing P."/>
            <person name="Tesfaye S."/>
            <person name="Thoulutsang D."/>
            <person name="Thoulutsang Y."/>
            <person name="Topham K."/>
            <person name="Topping I."/>
            <person name="Tsamla T."/>
            <person name="Vassiliev H."/>
            <person name="Venkataraman V."/>
            <person name="Vo A."/>
            <person name="Wangchuk T."/>
            <person name="Wangdi T."/>
            <person name="Weiand M."/>
            <person name="Wilkinson J."/>
            <person name="Wilson A."/>
            <person name="Yadav S."/>
            <person name="Yang S."/>
            <person name="Yang X."/>
            <person name="Young G."/>
            <person name="Yu Q."/>
            <person name="Zainoun J."/>
            <person name="Zembek L."/>
            <person name="Zimmer A."/>
            <person name="Lander E.S."/>
        </authorList>
    </citation>
    <scope>NUCLEOTIDE SEQUENCE [LARGE SCALE GENOMIC DNA]</scope>
    <source>
        <strain evidence="1">Boxer</strain>
    </source>
</reference>
<name>A0A8P0T4D0_CANLF</name>
<protein>
    <submittedName>
        <fullName evidence="1">Uncharacterized protein</fullName>
    </submittedName>
</protein>
<accession>A0A8P0T4D0</accession>
<dbReference type="AlphaFoldDB" id="A0A8P0T4D0"/>
<evidence type="ECO:0000313" key="1">
    <source>
        <dbReference type="Ensembl" id="ENSCAFP00000051822.1"/>
    </source>
</evidence>
<dbReference type="Proteomes" id="UP000002254">
    <property type="component" value="Chromosome 10"/>
</dbReference>
<evidence type="ECO:0000313" key="2">
    <source>
        <dbReference type="Proteomes" id="UP000002254"/>
    </source>
</evidence>
<proteinExistence type="predicted"/>
<sequence length="51" mass="5721">MDENTFTQNFRNDHNPSKTYLCYQVELSDGSSGVLLDQDKDIVQNEVTGPG</sequence>
<organism evidence="1 2">
    <name type="scientific">Canis lupus familiaris</name>
    <name type="common">Dog</name>
    <name type="synonym">Canis familiaris</name>
    <dbReference type="NCBI Taxonomy" id="9615"/>
    <lineage>
        <taxon>Eukaryota</taxon>
        <taxon>Metazoa</taxon>
        <taxon>Chordata</taxon>
        <taxon>Craniata</taxon>
        <taxon>Vertebrata</taxon>
        <taxon>Euteleostomi</taxon>
        <taxon>Mammalia</taxon>
        <taxon>Eutheria</taxon>
        <taxon>Laurasiatheria</taxon>
        <taxon>Carnivora</taxon>
        <taxon>Caniformia</taxon>
        <taxon>Canidae</taxon>
        <taxon>Canis</taxon>
    </lineage>
</organism>
<dbReference type="Ensembl" id="ENSCAFT00000077047.2">
    <property type="protein sequence ID" value="ENSCAFP00000051822.1"/>
    <property type="gene ID" value="ENSCAFG00000044391.2"/>
</dbReference>